<name>A0A917X4A6_9ACTN</name>
<comment type="caution">
    <text evidence="10">The sequence shown here is derived from an EMBL/GenBank/DDBJ whole genome shotgun (WGS) entry which is preliminary data.</text>
</comment>
<dbReference type="Gene3D" id="2.60.40.650">
    <property type="match status" value="1"/>
</dbReference>
<dbReference type="InterPro" id="IPR014756">
    <property type="entry name" value="Ig_E-set"/>
</dbReference>
<keyword evidence="4" id="KW-0479">Metal-binding</keyword>
<protein>
    <submittedName>
        <fullName evidence="10">Sulfite oxidase</fullName>
    </submittedName>
</protein>
<dbReference type="PANTHER" id="PTHR19372:SF7">
    <property type="entry name" value="SULFITE OXIDASE, MITOCHONDRIAL"/>
    <property type="match status" value="1"/>
</dbReference>
<dbReference type="InterPro" id="IPR005066">
    <property type="entry name" value="MoCF_OxRdtse_dimer"/>
</dbReference>
<evidence type="ECO:0000256" key="6">
    <source>
        <dbReference type="ARBA" id="ARBA00023004"/>
    </source>
</evidence>
<evidence type="ECO:0000256" key="2">
    <source>
        <dbReference type="ARBA" id="ARBA00022505"/>
    </source>
</evidence>
<comment type="cofactor">
    <cofactor evidence="1">
        <name>Mo-molybdopterin</name>
        <dbReference type="ChEBI" id="CHEBI:71302"/>
    </cofactor>
</comment>
<keyword evidence="5" id="KW-0560">Oxidoreductase</keyword>
<dbReference type="Pfam" id="PF00174">
    <property type="entry name" value="Oxidored_molyb"/>
    <property type="match status" value="1"/>
</dbReference>
<evidence type="ECO:0000256" key="3">
    <source>
        <dbReference type="ARBA" id="ARBA00022617"/>
    </source>
</evidence>
<feature type="domain" description="Oxidoreductase molybdopterin-binding" evidence="8">
    <location>
        <begin position="84"/>
        <end position="259"/>
    </location>
</feature>
<feature type="domain" description="Moybdenum cofactor oxidoreductase dimerisation" evidence="9">
    <location>
        <begin position="290"/>
        <end position="401"/>
    </location>
</feature>
<dbReference type="PROSITE" id="PS00559">
    <property type="entry name" value="MOLYBDOPTERIN_EUK"/>
    <property type="match status" value="1"/>
</dbReference>
<dbReference type="GO" id="GO:0006790">
    <property type="term" value="P:sulfur compound metabolic process"/>
    <property type="evidence" value="ECO:0007669"/>
    <property type="project" value="TreeGrafter"/>
</dbReference>
<evidence type="ECO:0000259" key="9">
    <source>
        <dbReference type="Pfam" id="PF03404"/>
    </source>
</evidence>
<dbReference type="InterPro" id="IPR000572">
    <property type="entry name" value="OxRdtase_Mopterin-bd_dom"/>
</dbReference>
<gene>
    <name evidence="10" type="ORF">GCM10007977_074940</name>
</gene>
<dbReference type="EMBL" id="BMPI01000046">
    <property type="protein sequence ID" value="GGM62391.1"/>
    <property type="molecule type" value="Genomic_DNA"/>
</dbReference>
<dbReference type="SUPFAM" id="SSF81296">
    <property type="entry name" value="E set domains"/>
    <property type="match status" value="1"/>
</dbReference>
<evidence type="ECO:0000256" key="5">
    <source>
        <dbReference type="ARBA" id="ARBA00023002"/>
    </source>
</evidence>
<dbReference type="Pfam" id="PF03404">
    <property type="entry name" value="Mo-co_dimer"/>
    <property type="match status" value="1"/>
</dbReference>
<dbReference type="InterPro" id="IPR022407">
    <property type="entry name" value="OxRdtase_Mopterin_BS"/>
</dbReference>
<keyword evidence="11" id="KW-1185">Reference proteome</keyword>
<evidence type="ECO:0000313" key="11">
    <source>
        <dbReference type="Proteomes" id="UP000642070"/>
    </source>
</evidence>
<dbReference type="InterPro" id="IPR008335">
    <property type="entry name" value="Mopterin_OxRdtase_euk"/>
</dbReference>
<keyword evidence="2" id="KW-0500">Molybdenum</keyword>
<dbReference type="Gene3D" id="3.90.420.10">
    <property type="entry name" value="Oxidoreductase, molybdopterin-binding domain"/>
    <property type="match status" value="1"/>
</dbReference>
<dbReference type="GO" id="GO:0020037">
    <property type="term" value="F:heme binding"/>
    <property type="evidence" value="ECO:0007669"/>
    <property type="project" value="TreeGrafter"/>
</dbReference>
<accession>A0A917X4A6</accession>
<feature type="region of interest" description="Disordered" evidence="7">
    <location>
        <begin position="10"/>
        <end position="29"/>
    </location>
</feature>
<evidence type="ECO:0000256" key="4">
    <source>
        <dbReference type="ARBA" id="ARBA00022723"/>
    </source>
</evidence>
<dbReference type="SUPFAM" id="SSF56524">
    <property type="entry name" value="Oxidoreductase molybdopterin-binding domain"/>
    <property type="match status" value="1"/>
</dbReference>
<proteinExistence type="predicted"/>
<dbReference type="AlphaFoldDB" id="A0A917X4A6"/>
<dbReference type="PANTHER" id="PTHR19372">
    <property type="entry name" value="SULFITE REDUCTASE"/>
    <property type="match status" value="1"/>
</dbReference>
<keyword evidence="3" id="KW-0349">Heme</keyword>
<sequence>MPTDYRCRRVPRPVMGERPPPQGEWGDFHPRPQTLTAYAANMGKWGKRDDMIVHQESPYNAEPAPAALDRHPLTPLGTFFGRNHGMIQHIDPDAWRLRVDGLVDRPRTFSLAELQRRYEHRGVVATLQCAGNRRAELTAVRPIPGQVLWGPAAISTARWVGAPLADVLADAGLLPQAEHIAFVEAHTQPKAGEWPVFGGSIPVGKATAGEVLLAWEMNGAPLPAVHGGPVRVIVPGYIGARSVKWLQRVTAQEQPSDNHFQAADYRMLPPDADRAEAEEGHGLSLGVAALNAAILTPTDGQALLAGPVRVSGYAVAGEGRGVARVDVSVDRGRHWRQAEFGETDDPWAWRLWQISLELPPGPAQIVARAWDTSATVQPERAENVWNPLGYMNTAWSRVRVTCA</sequence>
<evidence type="ECO:0000256" key="1">
    <source>
        <dbReference type="ARBA" id="ARBA00001924"/>
    </source>
</evidence>
<dbReference type="GO" id="GO:0043546">
    <property type="term" value="F:molybdopterin cofactor binding"/>
    <property type="evidence" value="ECO:0007669"/>
    <property type="project" value="InterPro"/>
</dbReference>
<dbReference type="PRINTS" id="PR00407">
    <property type="entry name" value="EUMOPTERIN"/>
</dbReference>
<reference evidence="10" key="1">
    <citation type="journal article" date="2014" name="Int. J. Syst. Evol. Microbiol.">
        <title>Complete genome sequence of Corynebacterium casei LMG S-19264T (=DSM 44701T), isolated from a smear-ripened cheese.</title>
        <authorList>
            <consortium name="US DOE Joint Genome Institute (JGI-PGF)"/>
            <person name="Walter F."/>
            <person name="Albersmeier A."/>
            <person name="Kalinowski J."/>
            <person name="Ruckert C."/>
        </authorList>
    </citation>
    <scope>NUCLEOTIDE SEQUENCE</scope>
    <source>
        <strain evidence="10">JCM 19831</strain>
    </source>
</reference>
<dbReference type="GO" id="GO:0030151">
    <property type="term" value="F:molybdenum ion binding"/>
    <property type="evidence" value="ECO:0007669"/>
    <property type="project" value="InterPro"/>
</dbReference>
<evidence type="ECO:0000313" key="10">
    <source>
        <dbReference type="EMBL" id="GGM62391.1"/>
    </source>
</evidence>
<dbReference type="InterPro" id="IPR036374">
    <property type="entry name" value="OxRdtase_Mopterin-bd_sf"/>
</dbReference>
<organism evidence="10 11">
    <name type="scientific">Dactylosporangium sucinum</name>
    <dbReference type="NCBI Taxonomy" id="1424081"/>
    <lineage>
        <taxon>Bacteria</taxon>
        <taxon>Bacillati</taxon>
        <taxon>Actinomycetota</taxon>
        <taxon>Actinomycetes</taxon>
        <taxon>Micromonosporales</taxon>
        <taxon>Micromonosporaceae</taxon>
        <taxon>Dactylosporangium</taxon>
    </lineage>
</organism>
<reference evidence="10" key="2">
    <citation type="submission" date="2020-09" db="EMBL/GenBank/DDBJ databases">
        <authorList>
            <person name="Sun Q."/>
            <person name="Ohkuma M."/>
        </authorList>
    </citation>
    <scope>NUCLEOTIDE SEQUENCE</scope>
    <source>
        <strain evidence="10">JCM 19831</strain>
    </source>
</reference>
<keyword evidence="6" id="KW-0408">Iron</keyword>
<dbReference type="Proteomes" id="UP000642070">
    <property type="component" value="Unassembled WGS sequence"/>
</dbReference>
<dbReference type="CDD" id="cd02110">
    <property type="entry name" value="SO_family_Moco_dimer"/>
    <property type="match status" value="1"/>
</dbReference>
<dbReference type="GO" id="GO:0008482">
    <property type="term" value="F:sulfite oxidase activity"/>
    <property type="evidence" value="ECO:0007669"/>
    <property type="project" value="TreeGrafter"/>
</dbReference>
<dbReference type="FunFam" id="3.90.420.10:FF:000002">
    <property type="entry name" value="sulfite oxidase, mitochondrial"/>
    <property type="match status" value="1"/>
</dbReference>
<evidence type="ECO:0000259" key="8">
    <source>
        <dbReference type="Pfam" id="PF00174"/>
    </source>
</evidence>
<evidence type="ECO:0000256" key="7">
    <source>
        <dbReference type="SAM" id="MobiDB-lite"/>
    </source>
</evidence>